<reference evidence="2" key="1">
    <citation type="journal article" date="2022" name="Mol. Ecol. Resour.">
        <title>The genomes of chicory, endive, great burdock and yacon provide insights into Asteraceae palaeo-polyploidization history and plant inulin production.</title>
        <authorList>
            <person name="Fan W."/>
            <person name="Wang S."/>
            <person name="Wang H."/>
            <person name="Wang A."/>
            <person name="Jiang F."/>
            <person name="Liu H."/>
            <person name="Zhao H."/>
            <person name="Xu D."/>
            <person name="Zhang Y."/>
        </authorList>
    </citation>
    <scope>NUCLEOTIDE SEQUENCE [LARGE SCALE GENOMIC DNA]</scope>
    <source>
        <strain evidence="2">cv. Yunnan</strain>
    </source>
</reference>
<proteinExistence type="predicted"/>
<accession>A0ACB9J264</accession>
<evidence type="ECO:0000313" key="2">
    <source>
        <dbReference type="Proteomes" id="UP001056120"/>
    </source>
</evidence>
<sequence length="131" mass="15154">MADSGHLMKRVRVGPPDELAVVEYVEDVYANYKRIEIYGFLDFIKSNYAHYLTFFMLKASFVGAMAFADLLIDFEDKTKLLRPKKMTFQFVKEGIDGGFDNQEPEYDETYSKIILPDYATFPFPSGSDCIW</sequence>
<gene>
    <name evidence="1" type="ORF">L1987_18954</name>
</gene>
<comment type="caution">
    <text evidence="1">The sequence shown here is derived from an EMBL/GenBank/DDBJ whole genome shotgun (WGS) entry which is preliminary data.</text>
</comment>
<evidence type="ECO:0000313" key="1">
    <source>
        <dbReference type="EMBL" id="KAI3814206.1"/>
    </source>
</evidence>
<name>A0ACB9J264_9ASTR</name>
<keyword evidence="2" id="KW-1185">Reference proteome</keyword>
<dbReference type="Proteomes" id="UP001056120">
    <property type="component" value="Linkage Group LG06"/>
</dbReference>
<dbReference type="EMBL" id="CM042023">
    <property type="protein sequence ID" value="KAI3814206.1"/>
    <property type="molecule type" value="Genomic_DNA"/>
</dbReference>
<reference evidence="1 2" key="2">
    <citation type="journal article" date="2022" name="Mol. Ecol. Resour.">
        <title>The genomes of chicory, endive, great burdock and yacon provide insights into Asteraceae paleo-polyploidization history and plant inulin production.</title>
        <authorList>
            <person name="Fan W."/>
            <person name="Wang S."/>
            <person name="Wang H."/>
            <person name="Wang A."/>
            <person name="Jiang F."/>
            <person name="Liu H."/>
            <person name="Zhao H."/>
            <person name="Xu D."/>
            <person name="Zhang Y."/>
        </authorList>
    </citation>
    <scope>NUCLEOTIDE SEQUENCE [LARGE SCALE GENOMIC DNA]</scope>
    <source>
        <strain evidence="2">cv. Yunnan</strain>
        <tissue evidence="1">Leaves</tissue>
    </source>
</reference>
<protein>
    <submittedName>
        <fullName evidence="1">Uncharacterized protein</fullName>
    </submittedName>
</protein>
<organism evidence="1 2">
    <name type="scientific">Smallanthus sonchifolius</name>
    <dbReference type="NCBI Taxonomy" id="185202"/>
    <lineage>
        <taxon>Eukaryota</taxon>
        <taxon>Viridiplantae</taxon>
        <taxon>Streptophyta</taxon>
        <taxon>Embryophyta</taxon>
        <taxon>Tracheophyta</taxon>
        <taxon>Spermatophyta</taxon>
        <taxon>Magnoliopsida</taxon>
        <taxon>eudicotyledons</taxon>
        <taxon>Gunneridae</taxon>
        <taxon>Pentapetalae</taxon>
        <taxon>asterids</taxon>
        <taxon>campanulids</taxon>
        <taxon>Asterales</taxon>
        <taxon>Asteraceae</taxon>
        <taxon>Asteroideae</taxon>
        <taxon>Heliantheae alliance</taxon>
        <taxon>Millerieae</taxon>
        <taxon>Smallanthus</taxon>
    </lineage>
</organism>